<dbReference type="InterPro" id="IPR005184">
    <property type="entry name" value="DUF306_Meta_HslJ"/>
</dbReference>
<dbReference type="Pfam" id="PF03724">
    <property type="entry name" value="META"/>
    <property type="match status" value="1"/>
</dbReference>
<evidence type="ECO:0000313" key="2">
    <source>
        <dbReference type="EMBL" id="APA00136.1"/>
    </source>
</evidence>
<keyword evidence="3" id="KW-1185">Reference proteome</keyword>
<organism evidence="2 3">
    <name type="scientific">Flavobacterium commune</name>
    <dbReference type="NCBI Taxonomy" id="1306519"/>
    <lineage>
        <taxon>Bacteria</taxon>
        <taxon>Pseudomonadati</taxon>
        <taxon>Bacteroidota</taxon>
        <taxon>Flavobacteriia</taxon>
        <taxon>Flavobacteriales</taxon>
        <taxon>Flavobacteriaceae</taxon>
        <taxon>Flavobacterium</taxon>
    </lineage>
</organism>
<dbReference type="InterPro" id="IPR053147">
    <property type="entry name" value="Hsp_HslJ-like"/>
</dbReference>
<dbReference type="PANTHER" id="PTHR35535">
    <property type="entry name" value="HEAT SHOCK PROTEIN HSLJ"/>
    <property type="match status" value="1"/>
</dbReference>
<dbReference type="Gene3D" id="2.40.128.270">
    <property type="match status" value="1"/>
</dbReference>
<name>A0A1D9PDD5_9FLAO</name>
<sequence>MKHYLTTISLFSLSLLFTSCCTSKKSISENTVSPKESTEIVEKYWKLIEIRGQKVTADDFASKEPHLILKSADNRVTGNGGCNSFFGTYELQANKNRISFSKMGSTKMACMKPTVEDAFLNVLETVDNYTVKNDTLQLNKARMAPMAKFVAVYLK</sequence>
<proteinExistence type="predicted"/>
<reference evidence="2 3" key="1">
    <citation type="submission" date="2016-10" db="EMBL/GenBank/DDBJ databases">
        <title>Complete Genome Sequence of Flavobacterium sp. PK15.</title>
        <authorList>
            <person name="Ekwe A."/>
            <person name="Kim S.B."/>
        </authorList>
    </citation>
    <scope>NUCLEOTIDE SEQUENCE [LARGE SCALE GENOMIC DNA]</scope>
    <source>
        <strain evidence="2 3">PK15</strain>
    </source>
</reference>
<accession>A0A1D9PDD5</accession>
<protein>
    <recommendedName>
        <fullName evidence="1">DUF306 domain-containing protein</fullName>
    </recommendedName>
</protein>
<dbReference type="STRING" id="1306519.BIW12_12245"/>
<feature type="domain" description="DUF306" evidence="1">
    <location>
        <begin position="39"/>
        <end position="149"/>
    </location>
</feature>
<dbReference type="OrthoDB" id="880459at2"/>
<dbReference type="PANTHER" id="PTHR35535:SF1">
    <property type="entry name" value="HEAT SHOCK PROTEIN HSLJ"/>
    <property type="match status" value="1"/>
</dbReference>
<evidence type="ECO:0000313" key="3">
    <source>
        <dbReference type="Proteomes" id="UP000178198"/>
    </source>
</evidence>
<dbReference type="KEGG" id="fcm:BIW12_12245"/>
<dbReference type="EMBL" id="CP017774">
    <property type="protein sequence ID" value="APA00136.1"/>
    <property type="molecule type" value="Genomic_DNA"/>
</dbReference>
<dbReference type="InterPro" id="IPR038670">
    <property type="entry name" value="HslJ-like_sf"/>
</dbReference>
<evidence type="ECO:0000259" key="1">
    <source>
        <dbReference type="Pfam" id="PF03724"/>
    </source>
</evidence>
<dbReference type="Proteomes" id="UP000178198">
    <property type="component" value="Chromosome"/>
</dbReference>
<dbReference type="AlphaFoldDB" id="A0A1D9PDD5"/>
<dbReference type="PROSITE" id="PS51257">
    <property type="entry name" value="PROKAR_LIPOPROTEIN"/>
    <property type="match status" value="1"/>
</dbReference>
<dbReference type="RefSeq" id="WP_071185376.1">
    <property type="nucleotide sequence ID" value="NZ_CP017774.1"/>
</dbReference>
<gene>
    <name evidence="2" type="ORF">BIW12_12245</name>
</gene>